<dbReference type="Proteomes" id="UP000450012">
    <property type="component" value="Unassembled WGS sequence"/>
</dbReference>
<proteinExistence type="predicted"/>
<accession>A0A7X4K937</accession>
<dbReference type="RefSeq" id="WP_161012210.1">
    <property type="nucleotide sequence ID" value="NZ_WWCK01000001.1"/>
</dbReference>
<dbReference type="EMBL" id="WWCK01000001">
    <property type="protein sequence ID" value="MYM65616.1"/>
    <property type="molecule type" value="Genomic_DNA"/>
</dbReference>
<comment type="caution">
    <text evidence="1">The sequence shown here is derived from an EMBL/GenBank/DDBJ whole genome shotgun (WGS) entry which is preliminary data.</text>
</comment>
<evidence type="ECO:0000313" key="1">
    <source>
        <dbReference type="EMBL" id="MYM65616.1"/>
    </source>
</evidence>
<evidence type="ECO:0000313" key="2">
    <source>
        <dbReference type="Proteomes" id="UP000450012"/>
    </source>
</evidence>
<sequence>MNFDSFFAQYSDHELEGAVPQKGGAKGELTNDALFQLPLIALIILVLAKDRRKPKVQEIGQFVGETIELTMSGFKGSSHQLGWSAGMRIRTVNALRFLDAAGLVNVLNDHGRVSISELGKKVLLRATEAQADDLAYNLAQIARAYRNICVARQLDLQIS</sequence>
<name>A0A7X4K937_9BURK</name>
<dbReference type="AlphaFoldDB" id="A0A7X4K937"/>
<organism evidence="1 2">
    <name type="scientific">Duganella rivi</name>
    <dbReference type="NCBI Taxonomy" id="2666083"/>
    <lineage>
        <taxon>Bacteria</taxon>
        <taxon>Pseudomonadati</taxon>
        <taxon>Pseudomonadota</taxon>
        <taxon>Betaproteobacteria</taxon>
        <taxon>Burkholderiales</taxon>
        <taxon>Oxalobacteraceae</taxon>
        <taxon>Telluria group</taxon>
        <taxon>Duganella</taxon>
    </lineage>
</organism>
<protein>
    <submittedName>
        <fullName evidence="1">Uncharacterized protein</fullName>
    </submittedName>
</protein>
<keyword evidence="2" id="KW-1185">Reference proteome</keyword>
<reference evidence="1 2" key="1">
    <citation type="submission" date="2019-12" db="EMBL/GenBank/DDBJ databases">
        <title>Novel species isolated from a subtropical stream in China.</title>
        <authorList>
            <person name="Lu H."/>
        </authorList>
    </citation>
    <scope>NUCLEOTIDE SEQUENCE [LARGE SCALE GENOMIC DNA]</scope>
    <source>
        <strain evidence="1 2">FT55W</strain>
    </source>
</reference>
<gene>
    <name evidence="1" type="ORF">GTP45_02055</name>
</gene>